<dbReference type="RefSeq" id="WP_123104153.1">
    <property type="nucleotide sequence ID" value="NZ_CP127527.1"/>
</dbReference>
<dbReference type="SUPFAM" id="SSF52833">
    <property type="entry name" value="Thioredoxin-like"/>
    <property type="match status" value="1"/>
</dbReference>
<dbReference type="OrthoDB" id="9803749at2"/>
<organism evidence="3">
    <name type="scientific">Acidithiobacillus sulfuriphilus</name>
    <dbReference type="NCBI Taxonomy" id="1867749"/>
    <lineage>
        <taxon>Bacteria</taxon>
        <taxon>Pseudomonadati</taxon>
        <taxon>Pseudomonadota</taxon>
        <taxon>Acidithiobacillia</taxon>
        <taxon>Acidithiobacillales</taxon>
        <taxon>Acidithiobacillaceae</taxon>
        <taxon>Acidithiobacillus</taxon>
    </lineage>
</organism>
<comment type="similarity">
    <text evidence="1 2">Belongs to the ArsC family.</text>
</comment>
<evidence type="ECO:0000256" key="1">
    <source>
        <dbReference type="ARBA" id="ARBA00007198"/>
    </source>
</evidence>
<dbReference type="PANTHER" id="PTHR30041">
    <property type="entry name" value="ARSENATE REDUCTASE"/>
    <property type="match status" value="1"/>
</dbReference>
<gene>
    <name evidence="3" type="ORF">EC580_08700</name>
</gene>
<protein>
    <submittedName>
        <fullName evidence="3">Spx/MgsR family RNA polymerase-binding regulatory protein</fullName>
    </submittedName>
</protein>
<reference evidence="3" key="1">
    <citation type="submission" date="2018-10" db="EMBL/GenBank/DDBJ databases">
        <title>Acidithiobacillus sulfuriphilus sp. nov.: an extremely acidophilic sulfur-oxidizing chemolithotroph isolated from a neutral pH environment.</title>
        <authorList>
            <person name="Falagan C."/>
            <person name="Moya-Beltran A."/>
            <person name="Quatrini R."/>
            <person name="Johnson D.B."/>
        </authorList>
    </citation>
    <scope>NUCLEOTIDE SEQUENCE [LARGE SCALE GENOMIC DNA]</scope>
    <source>
        <strain evidence="3">CJ-2</strain>
    </source>
</reference>
<name>A0A3M8QY98_9PROT</name>
<sequence length="126" mass="14213">MQITVYGIKNCDTMKKAFAWLNEQGMAYQFHDYKKSGVPTALLAQWAARWGWEALLKKTGTTWRKIPETERLDLDEARALLLLNACPSLIRRPIVMIDGEAALAGFAADGWMQALRQRTQESGNPS</sequence>
<accession>A0A3M8QY98</accession>
<dbReference type="InterPro" id="IPR036249">
    <property type="entry name" value="Thioredoxin-like_sf"/>
</dbReference>
<proteinExistence type="inferred from homology"/>
<evidence type="ECO:0000256" key="2">
    <source>
        <dbReference type="PROSITE-ProRule" id="PRU01282"/>
    </source>
</evidence>
<dbReference type="InterPro" id="IPR006504">
    <property type="entry name" value="Tscrpt_reg_Spx/MgsR"/>
</dbReference>
<dbReference type="PROSITE" id="PS51353">
    <property type="entry name" value="ARSC"/>
    <property type="match status" value="1"/>
</dbReference>
<dbReference type="EMBL" id="RIZI01000171">
    <property type="protein sequence ID" value="RNF61055.1"/>
    <property type="molecule type" value="Genomic_DNA"/>
</dbReference>
<dbReference type="AlphaFoldDB" id="A0A3M8QY98"/>
<dbReference type="PANTHER" id="PTHR30041:SF8">
    <property type="entry name" value="PROTEIN YFFB"/>
    <property type="match status" value="1"/>
</dbReference>
<dbReference type="Gene3D" id="3.40.30.10">
    <property type="entry name" value="Glutaredoxin"/>
    <property type="match status" value="1"/>
</dbReference>
<dbReference type="Pfam" id="PF03960">
    <property type="entry name" value="ArsC"/>
    <property type="match status" value="1"/>
</dbReference>
<dbReference type="NCBIfam" id="TIGR01617">
    <property type="entry name" value="arsC_related"/>
    <property type="match status" value="1"/>
</dbReference>
<evidence type="ECO:0000313" key="3">
    <source>
        <dbReference type="EMBL" id="RNF61055.1"/>
    </source>
</evidence>
<dbReference type="InterPro" id="IPR006660">
    <property type="entry name" value="Arsenate_reductase-like"/>
</dbReference>
<comment type="caution">
    <text evidence="3">The sequence shown here is derived from an EMBL/GenBank/DDBJ whole genome shotgun (WGS) entry which is preliminary data.</text>
</comment>